<keyword evidence="3" id="KW-1185">Reference proteome</keyword>
<evidence type="ECO:0000259" key="1">
    <source>
        <dbReference type="Pfam" id="PF10416"/>
    </source>
</evidence>
<dbReference type="GeneID" id="94833306"/>
<accession>A0A1J4KRN8</accession>
<dbReference type="RefSeq" id="XP_068367059.1">
    <property type="nucleotide sequence ID" value="XM_068498602.1"/>
</dbReference>
<dbReference type="AlphaFoldDB" id="A0A1J4KRN8"/>
<dbReference type="InterPro" id="IPR018845">
    <property type="entry name" value="Initiator-bd"/>
</dbReference>
<gene>
    <name evidence="2" type="ORF">TRFO_15819</name>
</gene>
<dbReference type="Pfam" id="PF10416">
    <property type="entry name" value="IBD"/>
    <property type="match status" value="1"/>
</dbReference>
<comment type="caution">
    <text evidence="2">The sequence shown here is derived from an EMBL/GenBank/DDBJ whole genome shotgun (WGS) entry which is preliminary data.</text>
</comment>
<dbReference type="VEuPathDB" id="TrichDB:TRFO_15819"/>
<dbReference type="EMBL" id="MLAK01000451">
    <property type="protein sequence ID" value="OHT13923.1"/>
    <property type="molecule type" value="Genomic_DNA"/>
</dbReference>
<sequence length="236" mass="27734">MIIQTYYLNHVKIFSKILEFFISLFVIMPNRNITKIELPEYFDLLDSSNQSQFCQLRAILASDNFRYNKSHSCNTIELILTMIKVFCLKDNEDDWKRCLVCGVIFFDKYVAINTRQLSTVLLKSKATLNAILFKAGYAPLQKSDEAYQSFQERMPYLRNHPMKFREWTVRTLRVSVPPGAHYIQVKQPNKIDQAVKTPQESIVNISEVEETFDFVGFDTFISDDEDFFGQEDFFDY</sequence>
<feature type="domain" description="Initiator binding" evidence="1">
    <location>
        <begin position="49"/>
        <end position="171"/>
    </location>
</feature>
<reference evidence="2" key="1">
    <citation type="submission" date="2016-10" db="EMBL/GenBank/DDBJ databases">
        <authorList>
            <person name="Benchimol M."/>
            <person name="Almeida L.G."/>
            <person name="Vasconcelos A.T."/>
            <person name="Perreira-Neves A."/>
            <person name="Rosa I.A."/>
            <person name="Tasca T."/>
            <person name="Bogo M.R."/>
            <person name="de Souza W."/>
        </authorList>
    </citation>
    <scope>NUCLEOTIDE SEQUENCE [LARGE SCALE GENOMIC DNA]</scope>
    <source>
        <strain evidence="2">K</strain>
    </source>
</reference>
<evidence type="ECO:0000313" key="3">
    <source>
        <dbReference type="Proteomes" id="UP000179807"/>
    </source>
</evidence>
<name>A0A1J4KRN8_9EUKA</name>
<protein>
    <recommendedName>
        <fullName evidence="1">Initiator binding domain-containing protein</fullName>
    </recommendedName>
</protein>
<evidence type="ECO:0000313" key="2">
    <source>
        <dbReference type="EMBL" id="OHT13923.1"/>
    </source>
</evidence>
<proteinExistence type="predicted"/>
<organism evidence="2 3">
    <name type="scientific">Tritrichomonas foetus</name>
    <dbReference type="NCBI Taxonomy" id="1144522"/>
    <lineage>
        <taxon>Eukaryota</taxon>
        <taxon>Metamonada</taxon>
        <taxon>Parabasalia</taxon>
        <taxon>Tritrichomonadida</taxon>
        <taxon>Tritrichomonadidae</taxon>
        <taxon>Tritrichomonas</taxon>
    </lineage>
</organism>
<dbReference type="Proteomes" id="UP000179807">
    <property type="component" value="Unassembled WGS sequence"/>
</dbReference>